<dbReference type="RefSeq" id="WP_344843797.1">
    <property type="nucleotide sequence ID" value="NZ_BAABDF010000003.1"/>
</dbReference>
<dbReference type="EMBL" id="BAABDF010000003">
    <property type="protein sequence ID" value="GAA3859721.1"/>
    <property type="molecule type" value="Genomic_DNA"/>
</dbReference>
<keyword evidence="3" id="KW-1185">Reference proteome</keyword>
<comment type="caution">
    <text evidence="2">The sequence shown here is derived from an EMBL/GenBank/DDBJ whole genome shotgun (WGS) entry which is preliminary data.</text>
</comment>
<name>A0ABP7JZ01_9RHOB</name>
<evidence type="ECO:0000313" key="2">
    <source>
        <dbReference type="EMBL" id="GAA3859721.1"/>
    </source>
</evidence>
<dbReference type="Proteomes" id="UP001399917">
    <property type="component" value="Unassembled WGS sequence"/>
</dbReference>
<feature type="signal peptide" evidence="1">
    <location>
        <begin position="1"/>
        <end position="21"/>
    </location>
</feature>
<gene>
    <name evidence="2" type="ORF">GCM10022404_08150</name>
</gene>
<protein>
    <recommendedName>
        <fullName evidence="4">Lipoprotein</fullName>
    </recommendedName>
</protein>
<proteinExistence type="predicted"/>
<keyword evidence="1" id="KW-0732">Signal</keyword>
<organism evidence="2 3">
    <name type="scientific">Celeribacter arenosi</name>
    <dbReference type="NCBI Taxonomy" id="792649"/>
    <lineage>
        <taxon>Bacteria</taxon>
        <taxon>Pseudomonadati</taxon>
        <taxon>Pseudomonadota</taxon>
        <taxon>Alphaproteobacteria</taxon>
        <taxon>Rhodobacterales</taxon>
        <taxon>Roseobacteraceae</taxon>
        <taxon>Celeribacter</taxon>
    </lineage>
</organism>
<sequence length="163" mass="17432">MKLKTFLLAGIATAVSSAAIAQCSAPTAEEQFYFIQEAQVPYLMVYGTITPHENAVGEHAIDQDGNAVGQTFAANFQGKKFDGVDFGTTVDIDMMVSENCLGGSCGVLDSTREGVFILRDLGGAFHFSLDNCGFFGEYEPTSAQLDTYKYCGRYGCEVVAAAD</sequence>
<reference evidence="3" key="1">
    <citation type="journal article" date="2019" name="Int. J. Syst. Evol. Microbiol.">
        <title>The Global Catalogue of Microorganisms (GCM) 10K type strain sequencing project: providing services to taxonomists for standard genome sequencing and annotation.</title>
        <authorList>
            <consortium name="The Broad Institute Genomics Platform"/>
            <consortium name="The Broad Institute Genome Sequencing Center for Infectious Disease"/>
            <person name="Wu L."/>
            <person name="Ma J."/>
        </authorList>
    </citation>
    <scope>NUCLEOTIDE SEQUENCE [LARGE SCALE GENOMIC DNA]</scope>
    <source>
        <strain evidence="3">JCM 17190</strain>
    </source>
</reference>
<evidence type="ECO:0008006" key="4">
    <source>
        <dbReference type="Google" id="ProtNLM"/>
    </source>
</evidence>
<feature type="chain" id="PRO_5046806658" description="Lipoprotein" evidence="1">
    <location>
        <begin position="22"/>
        <end position="163"/>
    </location>
</feature>
<accession>A0ABP7JZ01</accession>
<evidence type="ECO:0000313" key="3">
    <source>
        <dbReference type="Proteomes" id="UP001399917"/>
    </source>
</evidence>
<evidence type="ECO:0000256" key="1">
    <source>
        <dbReference type="SAM" id="SignalP"/>
    </source>
</evidence>